<dbReference type="Pfam" id="PF20434">
    <property type="entry name" value="BD-FAE"/>
    <property type="match status" value="1"/>
</dbReference>
<feature type="domain" description="BD-FAE-like" evidence="2">
    <location>
        <begin position="35"/>
        <end position="264"/>
    </location>
</feature>
<protein>
    <submittedName>
        <fullName evidence="3">Lipase</fullName>
    </submittedName>
</protein>
<keyword evidence="1" id="KW-0378">Hydrolase</keyword>
<evidence type="ECO:0000259" key="2">
    <source>
        <dbReference type="Pfam" id="PF20434"/>
    </source>
</evidence>
<dbReference type="PANTHER" id="PTHR48081">
    <property type="entry name" value="AB HYDROLASE SUPERFAMILY PROTEIN C4A8.06C"/>
    <property type="match status" value="1"/>
</dbReference>
<dbReference type="Proteomes" id="UP000597444">
    <property type="component" value="Unassembled WGS sequence"/>
</dbReference>
<keyword evidence="4" id="KW-1185">Reference proteome</keyword>
<dbReference type="InterPro" id="IPR049492">
    <property type="entry name" value="BD-FAE-like_dom"/>
</dbReference>
<dbReference type="InterPro" id="IPR029058">
    <property type="entry name" value="AB_hydrolase_fold"/>
</dbReference>
<evidence type="ECO:0000256" key="1">
    <source>
        <dbReference type="ARBA" id="ARBA00022801"/>
    </source>
</evidence>
<dbReference type="Gene3D" id="3.40.50.1820">
    <property type="entry name" value="alpha/beta hydrolase"/>
    <property type="match status" value="1"/>
</dbReference>
<comment type="caution">
    <text evidence="3">The sequence shown here is derived from an EMBL/GenBank/DDBJ whole genome shotgun (WGS) entry which is preliminary data.</text>
</comment>
<dbReference type="GO" id="GO:0016787">
    <property type="term" value="F:hydrolase activity"/>
    <property type="evidence" value="ECO:0007669"/>
    <property type="project" value="UniProtKB-KW"/>
</dbReference>
<dbReference type="SUPFAM" id="SSF53474">
    <property type="entry name" value="alpha/beta-Hydrolases"/>
    <property type="match status" value="1"/>
</dbReference>
<evidence type="ECO:0000313" key="4">
    <source>
        <dbReference type="Proteomes" id="UP000597444"/>
    </source>
</evidence>
<reference evidence="3" key="1">
    <citation type="submission" date="2020-10" db="EMBL/GenBank/DDBJ databases">
        <title>Taxonomic study of unclassified bacteria belonging to the class Ktedonobacteria.</title>
        <authorList>
            <person name="Yabe S."/>
            <person name="Wang C.M."/>
            <person name="Zheng Y."/>
            <person name="Sakai Y."/>
            <person name="Cavaletti L."/>
            <person name="Monciardini P."/>
            <person name="Donadio S."/>
        </authorList>
    </citation>
    <scope>NUCLEOTIDE SEQUENCE</scope>
    <source>
        <strain evidence="3">ID150040</strain>
    </source>
</reference>
<dbReference type="PANTHER" id="PTHR48081:SF13">
    <property type="entry name" value="ALPHA_BETA HYDROLASE"/>
    <property type="match status" value="1"/>
</dbReference>
<dbReference type="EMBL" id="BNJK01000001">
    <property type="protein sequence ID" value="GHO93190.1"/>
    <property type="molecule type" value="Genomic_DNA"/>
</dbReference>
<gene>
    <name evidence="3" type="ORF">KSF_032380</name>
</gene>
<dbReference type="RefSeq" id="WP_220203985.1">
    <property type="nucleotide sequence ID" value="NZ_BNJK01000001.1"/>
</dbReference>
<evidence type="ECO:0000313" key="3">
    <source>
        <dbReference type="EMBL" id="GHO93190.1"/>
    </source>
</evidence>
<sequence length="330" mass="35985">MNKERSQQANDLPYHKITGLRYADTLPGNAGRVTLYLPKCGTGPFPVLWTTQGCAWLSDAGHDTIQLGSIAINDAEGYAKALAPAGFAVMAVSVRSSAQAIYPAQLHDSKASVRWLRAHAQEYQLDTSRIVSIGGSSGGHAAVMLGLTNERPDLEGTIGVTGYSSRINVIVAFFPVTSLLEMDPYNYPGGFELINSLGGGTLGHSDPLSPESRLIGGPITEVPDKAKTASPIYYVDHHAPPLLLVHGTADLNVPWQQSQLLFQKYVENKRPATFYLMTNQPHSTPYLDETENFTSRIVQESTESGIRYPAPHPPMIWEMLAGWLQQVLQK</sequence>
<dbReference type="InterPro" id="IPR050300">
    <property type="entry name" value="GDXG_lipolytic_enzyme"/>
</dbReference>
<accession>A0A8J3N2G3</accession>
<proteinExistence type="predicted"/>
<organism evidence="3 4">
    <name type="scientific">Reticulibacter mediterranei</name>
    <dbReference type="NCBI Taxonomy" id="2778369"/>
    <lineage>
        <taxon>Bacteria</taxon>
        <taxon>Bacillati</taxon>
        <taxon>Chloroflexota</taxon>
        <taxon>Ktedonobacteria</taxon>
        <taxon>Ktedonobacterales</taxon>
        <taxon>Reticulibacteraceae</taxon>
        <taxon>Reticulibacter</taxon>
    </lineage>
</organism>
<dbReference type="AlphaFoldDB" id="A0A8J3N2G3"/>
<name>A0A8J3N2G3_9CHLR</name>